<dbReference type="KEGG" id="cel:CELE_F40G12.4"/>
<feature type="domain" description="T20D4.11-like" evidence="2">
    <location>
        <begin position="115"/>
        <end position="262"/>
    </location>
</feature>
<accession>Q20250</accession>
<dbReference type="PANTHER" id="PTHR31897:SF4">
    <property type="entry name" value="DUF19 DOMAIN-CONTAINING PROTEIN"/>
    <property type="match status" value="1"/>
</dbReference>
<keyword evidence="4" id="KW-1185">Reference proteome</keyword>
<name>Q20250_CAEEL</name>
<feature type="domain" description="T20D4.11-like" evidence="2">
    <location>
        <begin position="26"/>
        <end position="104"/>
    </location>
</feature>
<keyword evidence="1" id="KW-0732">Signal</keyword>
<protein>
    <submittedName>
        <fullName evidence="3">T20D4.11-like domain-containing protein</fullName>
    </submittedName>
</protein>
<sequence>MAKLIFCLAIFCLFLSYHCEGIPFHLEILSDRTKNCFFKFFESVLLKENSCSRNFDFLAKDNVKRRQAFISGKDCFLKIVSQRCHPDRLDVFNYYYEELVDALSFIPAHGGCSDTYYRLNAQRCDAQKTMMEWEIEKQLERLPKFKNSTQVIAMCREIKECMEDLCFTEDSQYEIEFSLAVPELTVSHFTVCINTIDKELPDLSKYRCLENRSFFKKTPEYMCERYRNSNRECLRAVTKGYCGRDVVKPVEKYLNEFVKLKCKP</sequence>
<proteinExistence type="predicted"/>
<dbReference type="InterPro" id="IPR002542">
    <property type="entry name" value="T20D4.11-like_dom"/>
</dbReference>
<organism evidence="3 4">
    <name type="scientific">Caenorhabditis elegans</name>
    <dbReference type="NCBI Taxonomy" id="6239"/>
    <lineage>
        <taxon>Eukaryota</taxon>
        <taxon>Metazoa</taxon>
        <taxon>Ecdysozoa</taxon>
        <taxon>Nematoda</taxon>
        <taxon>Chromadorea</taxon>
        <taxon>Rhabditida</taxon>
        <taxon>Rhabditina</taxon>
        <taxon>Rhabditomorpha</taxon>
        <taxon>Rhabditoidea</taxon>
        <taxon>Rhabditidae</taxon>
        <taxon>Peloderinae</taxon>
        <taxon>Caenorhabditis</taxon>
    </lineage>
</organism>
<dbReference type="PaxDb" id="6239-F40G12.4"/>
<dbReference type="eggNOG" id="ENOG502TGT2">
    <property type="taxonomic scope" value="Eukaryota"/>
</dbReference>
<dbReference type="WormBase" id="F40G12.4">
    <property type="protein sequence ID" value="CE30075"/>
    <property type="gene ID" value="WBGene00009599"/>
</dbReference>
<dbReference type="UCSC" id="F40G12.4">
    <property type="organism name" value="c. elegans"/>
</dbReference>
<dbReference type="PIR" id="T22058">
    <property type="entry name" value="T22058"/>
</dbReference>
<dbReference type="CTD" id="185564"/>
<dbReference type="InParanoid" id="Q20250"/>
<dbReference type="HOGENOM" id="CLU_058511_1_0_1"/>
<feature type="chain" id="PRO_5004198962" evidence="1">
    <location>
        <begin position="22"/>
        <end position="264"/>
    </location>
</feature>
<dbReference type="GeneID" id="185564"/>
<dbReference type="RefSeq" id="NP_506531.2">
    <property type="nucleotide sequence ID" value="NM_074130.2"/>
</dbReference>
<dbReference type="OrthoDB" id="5819902at2759"/>
<dbReference type="FunCoup" id="Q20250">
    <property type="interactions" value="2"/>
</dbReference>
<dbReference type="OMA" id="YCGRDVV"/>
<dbReference type="Pfam" id="PF01579">
    <property type="entry name" value="DUF19"/>
    <property type="match status" value="2"/>
</dbReference>
<dbReference type="Proteomes" id="UP000001940">
    <property type="component" value="Chromosome V"/>
</dbReference>
<dbReference type="EMBL" id="BX284605">
    <property type="protein sequence ID" value="CAB01187.2"/>
    <property type="molecule type" value="Genomic_DNA"/>
</dbReference>
<evidence type="ECO:0000313" key="5">
    <source>
        <dbReference type="WormBase" id="F40G12.4"/>
    </source>
</evidence>
<dbReference type="PhylomeDB" id="Q20250"/>
<evidence type="ECO:0000256" key="1">
    <source>
        <dbReference type="SAM" id="SignalP"/>
    </source>
</evidence>
<evidence type="ECO:0000313" key="4">
    <source>
        <dbReference type="Proteomes" id="UP000001940"/>
    </source>
</evidence>
<feature type="signal peptide" evidence="1">
    <location>
        <begin position="1"/>
        <end position="21"/>
    </location>
</feature>
<gene>
    <name evidence="3" type="ORF">CELE_F40G12.4</name>
    <name evidence="3 5" type="ORF">F40G12.4</name>
</gene>
<evidence type="ECO:0000259" key="2">
    <source>
        <dbReference type="Pfam" id="PF01579"/>
    </source>
</evidence>
<reference evidence="3 4" key="1">
    <citation type="journal article" date="1998" name="Science">
        <title>Genome sequence of the nematode C. elegans: a platform for investigating biology.</title>
        <authorList>
            <consortium name="The C. elegans sequencing consortium"/>
            <person name="Sulson J.E."/>
            <person name="Waterston R."/>
        </authorList>
    </citation>
    <scope>NUCLEOTIDE SEQUENCE [LARGE SCALE GENOMIC DNA]</scope>
    <source>
        <strain evidence="3 4">Bristol N2</strain>
    </source>
</reference>
<evidence type="ECO:0000313" key="3">
    <source>
        <dbReference type="EMBL" id="CAB01187.2"/>
    </source>
</evidence>
<dbReference type="Bgee" id="WBGene00009599">
    <property type="expression patterns" value="Expressed in embryo"/>
</dbReference>
<dbReference type="AlphaFoldDB" id="Q20250"/>
<dbReference type="AGR" id="WB:WBGene00009599"/>
<dbReference type="PANTHER" id="PTHR31897">
    <property type="entry name" value="PROTEIN CBG17011-RELATED"/>
    <property type="match status" value="1"/>
</dbReference>